<feature type="binding site" evidence="1">
    <location>
        <begin position="195"/>
        <end position="201"/>
    </location>
    <ligand>
        <name>ATP</name>
        <dbReference type="ChEBI" id="CHEBI:30616"/>
    </ligand>
</feature>
<dbReference type="InterPro" id="IPR003812">
    <property type="entry name" value="Fido"/>
</dbReference>
<evidence type="ECO:0000313" key="8">
    <source>
        <dbReference type="Proteomes" id="UP000265497"/>
    </source>
</evidence>
<evidence type="ECO:0000313" key="5">
    <source>
        <dbReference type="EMBL" id="CEN53499.1"/>
    </source>
</evidence>
<dbReference type="EMBL" id="CDOL01000234">
    <property type="protein sequence ID" value="CEN53499.1"/>
    <property type="molecule type" value="Genomic_DNA"/>
</dbReference>
<feature type="binding site" evidence="1">
    <location>
        <position position="190"/>
    </location>
    <ligand>
        <name>ATP</name>
        <dbReference type="ChEBI" id="CHEBI:30616"/>
    </ligand>
</feature>
<dbReference type="PROSITE" id="PS51459">
    <property type="entry name" value="FIDO"/>
    <property type="match status" value="1"/>
</dbReference>
<evidence type="ECO:0000313" key="6">
    <source>
        <dbReference type="EMBL" id="RIY35548.1"/>
    </source>
</evidence>
<protein>
    <submittedName>
        <fullName evidence="6">Fic family protein</fullName>
    </submittedName>
</protein>
<name>A0A0B7IS96_9FLAO</name>
<dbReference type="Gene3D" id="1.10.3290.10">
    <property type="entry name" value="Fido-like domain"/>
    <property type="match status" value="1"/>
</dbReference>
<evidence type="ECO:0000313" key="7">
    <source>
        <dbReference type="Proteomes" id="UP000038200"/>
    </source>
</evidence>
<dbReference type="InterPro" id="IPR026287">
    <property type="entry name" value="SoFic-like"/>
</dbReference>
<evidence type="ECO:0000256" key="1">
    <source>
        <dbReference type="PIRSR" id="PIRSR038925-1"/>
    </source>
</evidence>
<dbReference type="InterPro" id="IPR040198">
    <property type="entry name" value="Fido_containing"/>
</dbReference>
<dbReference type="PANTHER" id="PTHR13504">
    <property type="entry name" value="FIDO DOMAIN-CONTAINING PROTEIN DDB_G0283145"/>
    <property type="match status" value="1"/>
</dbReference>
<evidence type="ECO:0000256" key="2">
    <source>
        <dbReference type="PIRSR" id="PIRSR640198-1"/>
    </source>
</evidence>
<dbReference type="Gene3D" id="1.10.10.10">
    <property type="entry name" value="Winged helix-like DNA-binding domain superfamily/Winged helix DNA-binding domain"/>
    <property type="match status" value="1"/>
</dbReference>
<dbReference type="GO" id="GO:0005524">
    <property type="term" value="F:ATP binding"/>
    <property type="evidence" value="ECO:0007669"/>
    <property type="project" value="UniProtKB-KW"/>
</dbReference>
<feature type="active site" evidence="2">
    <location>
        <position position="190"/>
    </location>
</feature>
<dbReference type="InterPro" id="IPR048770">
    <property type="entry name" value="SoFic-like_C"/>
</dbReference>
<dbReference type="Pfam" id="PF13784">
    <property type="entry name" value="Fic_N"/>
    <property type="match status" value="1"/>
</dbReference>
<dbReference type="Proteomes" id="UP000265497">
    <property type="component" value="Unassembled WGS sequence"/>
</dbReference>
<feature type="binding site" evidence="3">
    <location>
        <begin position="232"/>
        <end position="233"/>
    </location>
    <ligand>
        <name>ATP</name>
        <dbReference type="ChEBI" id="CHEBI:30616"/>
    </ligand>
</feature>
<dbReference type="RefSeq" id="WP_042008322.1">
    <property type="nucleotide sequence ID" value="NZ_CDOL01000234.1"/>
</dbReference>
<dbReference type="Proteomes" id="UP000038200">
    <property type="component" value="Unassembled WGS sequence"/>
</dbReference>
<keyword evidence="1" id="KW-0067">ATP-binding</keyword>
<dbReference type="EMBL" id="NSDI01000011">
    <property type="protein sequence ID" value="RIY35548.1"/>
    <property type="molecule type" value="Genomic_DNA"/>
</dbReference>
<organism evidence="5 7">
    <name type="scientific">Capnocytophaga canis</name>
    <dbReference type="NCBI Taxonomy" id="1848903"/>
    <lineage>
        <taxon>Bacteria</taxon>
        <taxon>Pseudomonadati</taxon>
        <taxon>Bacteroidota</taxon>
        <taxon>Flavobacteriia</taxon>
        <taxon>Flavobacteriales</taxon>
        <taxon>Flavobacteriaceae</taxon>
        <taxon>Capnocytophaga</taxon>
    </lineage>
</organism>
<dbReference type="InterPro" id="IPR025758">
    <property type="entry name" value="Fic/DOC_N"/>
</dbReference>
<dbReference type="SUPFAM" id="SSF140931">
    <property type="entry name" value="Fic-like"/>
    <property type="match status" value="1"/>
</dbReference>
<sequence>MNNFKIPFLPPATEIETASVLRQLAKSHRHLAELKGVVKTIPNEQILINTLALQEAKSSSEIENIVTTHDDLYKENILIETKNPASKEVVNYAQGLKLGFQIVRTEKLLLNKHILQIQETLEQNKAGFRTQAGTKLMNSLGETIYTPPQDKDEILNLMANLERFVNDDEFSELDPLTKMAVIHYQFESIHPFYDGNGRTGRIINILYLVLQGLLDLPVLYLSRYIIQNKTQYYQVLQGVRTRNDWESLVMYLLKGVEVTAIQTIELVQEIKQVMQSTKQRLRTEFPKLYSQDLLNNLFKNPYTKIEFLQNDLGVSKRTALNYLDTISQAGFMTKIKIGKSNYYINETLISVLMREKNNVEKNTEFLPRS</sequence>
<accession>A0A0B7IS96</accession>
<reference evidence="5 7" key="1">
    <citation type="submission" date="2015-01" db="EMBL/GenBank/DDBJ databases">
        <authorList>
            <person name="Xiang T."/>
            <person name="Song Y."/>
            <person name="Huang L."/>
            <person name="Wang B."/>
            <person name="Wu P."/>
        </authorList>
    </citation>
    <scope>NUCLEOTIDE SEQUENCE [LARGE SCALE GENOMIC DNA]</scope>
    <source>
        <strain evidence="5 7">CcD93</strain>
    </source>
</reference>
<dbReference type="InterPro" id="IPR036597">
    <property type="entry name" value="Fido-like_dom_sf"/>
</dbReference>
<dbReference type="AlphaFoldDB" id="A0A0B7IS96"/>
<reference evidence="6 8" key="2">
    <citation type="submission" date="2017-08" db="EMBL/GenBank/DDBJ databases">
        <title>Capnocytophaga canis 17-158 assembly.</title>
        <authorList>
            <person name="Gulvik C.A."/>
        </authorList>
    </citation>
    <scope>NUCLEOTIDE SEQUENCE [LARGE SCALE GENOMIC DNA]</scope>
    <source>
        <strain evidence="6 8">17-158</strain>
    </source>
</reference>
<dbReference type="PIRSF" id="PIRSF038925">
    <property type="entry name" value="AMP-prot_trans"/>
    <property type="match status" value="1"/>
</dbReference>
<dbReference type="InterPro" id="IPR036388">
    <property type="entry name" value="WH-like_DNA-bd_sf"/>
</dbReference>
<dbReference type="PANTHER" id="PTHR13504:SF35">
    <property type="entry name" value="PROTEIN ADENYLYLTRANSFERASE SOFIC"/>
    <property type="match status" value="1"/>
</dbReference>
<evidence type="ECO:0000256" key="3">
    <source>
        <dbReference type="PIRSR" id="PIRSR640198-2"/>
    </source>
</evidence>
<dbReference type="OrthoDB" id="9814400at2"/>
<dbReference type="Pfam" id="PF02661">
    <property type="entry name" value="Fic"/>
    <property type="match status" value="1"/>
</dbReference>
<feature type="binding site" evidence="3">
    <location>
        <begin position="194"/>
        <end position="201"/>
    </location>
    <ligand>
        <name>ATP</name>
        <dbReference type="ChEBI" id="CHEBI:30616"/>
    </ligand>
</feature>
<keyword evidence="1" id="KW-0547">Nucleotide-binding</keyword>
<evidence type="ECO:0000259" key="4">
    <source>
        <dbReference type="PROSITE" id="PS51459"/>
    </source>
</evidence>
<feature type="domain" description="Fido" evidence="4">
    <location>
        <begin position="104"/>
        <end position="254"/>
    </location>
</feature>
<feature type="binding site" evidence="1">
    <location>
        <position position="232"/>
    </location>
    <ligand>
        <name>ATP</name>
        <dbReference type="ChEBI" id="CHEBI:30616"/>
    </ligand>
</feature>
<gene>
    <name evidence="5" type="ORF">CCAND93_450030</name>
    <name evidence="6" type="ORF">CKY20_10280</name>
</gene>
<proteinExistence type="predicted"/>
<dbReference type="Pfam" id="PF21248">
    <property type="entry name" value="SoFic-like_C"/>
    <property type="match status" value="1"/>
</dbReference>
<feature type="binding site" evidence="1">
    <location>
        <position position="63"/>
    </location>
    <ligand>
        <name>ATP</name>
        <dbReference type="ChEBI" id="CHEBI:30616"/>
    </ligand>
</feature>